<dbReference type="PROSITE" id="PS50206">
    <property type="entry name" value="RHODANESE_3"/>
    <property type="match status" value="1"/>
</dbReference>
<dbReference type="Proteomes" id="UP000651112">
    <property type="component" value="Unassembled WGS sequence"/>
</dbReference>
<dbReference type="InterPro" id="IPR049303">
    <property type="entry name" value="Glyco_hydro_109_C"/>
</dbReference>
<dbReference type="Gene3D" id="3.40.50.720">
    <property type="entry name" value="NAD(P)-binding Rossmann-like Domain"/>
    <property type="match status" value="1"/>
</dbReference>
<dbReference type="EMBL" id="JACNYL010000006">
    <property type="protein sequence ID" value="MBD1423736.1"/>
    <property type="molecule type" value="Genomic_DNA"/>
</dbReference>
<comment type="similarity">
    <text evidence="2">Belongs to the Gfo/Idh/MocA family. Glycosyl hydrolase 109 subfamily.</text>
</comment>
<name>A0ABR7XXH0_9SPHI</name>
<comment type="cofactor">
    <cofactor evidence="1">
        <name>NAD(+)</name>
        <dbReference type="ChEBI" id="CHEBI:57540"/>
    </cofactor>
</comment>
<evidence type="ECO:0000313" key="7">
    <source>
        <dbReference type="EMBL" id="MBD1423736.1"/>
    </source>
</evidence>
<evidence type="ECO:0000256" key="4">
    <source>
        <dbReference type="ARBA" id="ARBA00023027"/>
    </source>
</evidence>
<evidence type="ECO:0000256" key="3">
    <source>
        <dbReference type="ARBA" id="ARBA00022801"/>
    </source>
</evidence>
<proteinExistence type="inferred from homology"/>
<dbReference type="InterPro" id="IPR001763">
    <property type="entry name" value="Rhodanese-like_dom"/>
</dbReference>
<evidence type="ECO:0000256" key="2">
    <source>
        <dbReference type="ARBA" id="ARBA00009329"/>
    </source>
</evidence>
<evidence type="ECO:0000259" key="6">
    <source>
        <dbReference type="PROSITE" id="PS50206"/>
    </source>
</evidence>
<dbReference type="Gene3D" id="3.30.360.10">
    <property type="entry name" value="Dihydrodipicolinate Reductase, domain 2"/>
    <property type="match status" value="1"/>
</dbReference>
<dbReference type="InterPro" id="IPR036291">
    <property type="entry name" value="NAD(P)-bd_dom_sf"/>
</dbReference>
<evidence type="ECO:0000313" key="8">
    <source>
        <dbReference type="Proteomes" id="UP000651112"/>
    </source>
</evidence>
<protein>
    <submittedName>
        <fullName evidence="7">Gfo/Idh/MocA family oxidoreductase</fullName>
    </submittedName>
</protein>
<dbReference type="RefSeq" id="WP_190315514.1">
    <property type="nucleotide sequence ID" value="NZ_JACNYL010000006.1"/>
</dbReference>
<dbReference type="PANTHER" id="PTHR43818:SF1">
    <property type="entry name" value="GLYCOSYL HYDROLASE FAMILY 109 PROTEIN"/>
    <property type="match status" value="1"/>
</dbReference>
<keyword evidence="4" id="KW-0520">NAD</keyword>
<sequence>MNRRTFVKDSLLTTAGLTILPSGLLFGRQNTKVSMGFIGVGGRGRNHVREGLLHDDVDIVAICDIQEQSLAACRAQFQKAGKKLPKEYTGGMDAYKRMIDAEKLDAVIISTPWQFHRDQSIDAMRAGMYVGCEVIAGLTVQDHWDIVDVSEETNMPYMTLENVSYRRDVLAVLNMVRQGVFGELVHLEGGYMHDLRGGLFNAGKGKSGKGAVYGEDAAVGEAQWRTQFNIDLQGDIYPTHGLGPLMNYIDINRGNRFTNMVSFASKSRGLNAYLDEVAPGHPHARINFKNGDIVTTLINCANEETISLVHDTHLPRPYSIGFKVQGTAGLWSDVANGIYVEGQSQQHDVWDPAQTWLDKYDHPLWKKYAAKAEGAGHGGMDYFVFNAFKEAVKQRKPVPIDVYDSVAMSVILPLSAKSIEEGNAPQEIPDFTRGQWKNRKNTFALDDSGL</sequence>
<comment type="caution">
    <text evidence="7">The sequence shown here is derived from an EMBL/GenBank/DDBJ whole genome shotgun (WGS) entry which is preliminary data.</text>
</comment>
<evidence type="ECO:0000256" key="1">
    <source>
        <dbReference type="ARBA" id="ARBA00001911"/>
    </source>
</evidence>
<evidence type="ECO:0000256" key="5">
    <source>
        <dbReference type="ARBA" id="ARBA00023295"/>
    </source>
</evidence>
<organism evidence="7 8">
    <name type="scientific">Sphingobacterium chuzhouense</name>
    <dbReference type="NCBI Taxonomy" id="1742264"/>
    <lineage>
        <taxon>Bacteria</taxon>
        <taxon>Pseudomonadati</taxon>
        <taxon>Bacteroidota</taxon>
        <taxon>Sphingobacteriia</taxon>
        <taxon>Sphingobacteriales</taxon>
        <taxon>Sphingobacteriaceae</taxon>
        <taxon>Sphingobacterium</taxon>
    </lineage>
</organism>
<feature type="domain" description="Rhodanese" evidence="6">
    <location>
        <begin position="49"/>
        <end position="104"/>
    </location>
</feature>
<dbReference type="Pfam" id="PF21252">
    <property type="entry name" value="Glyco_hydro_109_C"/>
    <property type="match status" value="1"/>
</dbReference>
<dbReference type="InterPro" id="IPR050463">
    <property type="entry name" value="Gfo/Idh/MocA_oxidrdct_glycsds"/>
</dbReference>
<dbReference type="Pfam" id="PF01408">
    <property type="entry name" value="GFO_IDH_MocA"/>
    <property type="match status" value="1"/>
</dbReference>
<keyword evidence="8" id="KW-1185">Reference proteome</keyword>
<dbReference type="SUPFAM" id="SSF51735">
    <property type="entry name" value="NAD(P)-binding Rossmann-fold domains"/>
    <property type="match status" value="1"/>
</dbReference>
<gene>
    <name evidence="7" type="ORF">H8B21_19415</name>
</gene>
<keyword evidence="3" id="KW-0378">Hydrolase</keyword>
<dbReference type="InterPro" id="IPR000683">
    <property type="entry name" value="Gfo/Idh/MocA-like_OxRdtase_N"/>
</dbReference>
<accession>A0ABR7XXH0</accession>
<reference evidence="7 8" key="1">
    <citation type="submission" date="2020-08" db="EMBL/GenBank/DDBJ databases">
        <title>Sphingobacterium sp. DN00404 isolated from aquaculture water.</title>
        <authorList>
            <person name="Zhang M."/>
        </authorList>
    </citation>
    <scope>NUCLEOTIDE SEQUENCE [LARGE SCALE GENOMIC DNA]</scope>
    <source>
        <strain evidence="7 8">KCTC 42746</strain>
    </source>
</reference>
<keyword evidence="5" id="KW-0326">Glycosidase</keyword>
<dbReference type="PANTHER" id="PTHR43818">
    <property type="entry name" value="BCDNA.GH03377"/>
    <property type="match status" value="1"/>
</dbReference>